<protein>
    <recommendedName>
        <fullName evidence="4">Acyltransferase</fullName>
    </recommendedName>
</protein>
<keyword evidence="1" id="KW-0472">Membrane</keyword>
<gene>
    <name evidence="2" type="ORF">OEZ71_12495</name>
</gene>
<sequence>MIFFPAIVIGAALGWYRATKRGGNRLDKLQYAGSHAILFAILGLFLTIIYHRLT</sequence>
<dbReference type="EMBL" id="JAOWKZ010000003">
    <property type="protein sequence ID" value="MCV2873114.1"/>
    <property type="molecule type" value="Genomic_DNA"/>
</dbReference>
<keyword evidence="1" id="KW-0812">Transmembrane</keyword>
<evidence type="ECO:0000256" key="1">
    <source>
        <dbReference type="SAM" id="Phobius"/>
    </source>
</evidence>
<organism evidence="2 3">
    <name type="scientific">Albidovulum litorale</name>
    <dbReference type="NCBI Taxonomy" id="2984134"/>
    <lineage>
        <taxon>Bacteria</taxon>
        <taxon>Pseudomonadati</taxon>
        <taxon>Pseudomonadota</taxon>
        <taxon>Alphaproteobacteria</taxon>
        <taxon>Rhodobacterales</taxon>
        <taxon>Paracoccaceae</taxon>
        <taxon>Albidovulum</taxon>
    </lineage>
</organism>
<evidence type="ECO:0000313" key="3">
    <source>
        <dbReference type="Proteomes" id="UP001652564"/>
    </source>
</evidence>
<keyword evidence="3" id="KW-1185">Reference proteome</keyword>
<dbReference type="Proteomes" id="UP001652564">
    <property type="component" value="Unassembled WGS sequence"/>
</dbReference>
<reference evidence="2 3" key="1">
    <citation type="submission" date="2022-10" db="EMBL/GenBank/DDBJ databases">
        <title>Defluviimonas sp. nov., isolated from ocean surface sediments.</title>
        <authorList>
            <person name="He W."/>
            <person name="Wang L."/>
            <person name="Zhang D.-F."/>
        </authorList>
    </citation>
    <scope>NUCLEOTIDE SEQUENCE [LARGE SCALE GENOMIC DNA]</scope>
    <source>
        <strain evidence="2 3">WL0050</strain>
    </source>
</reference>
<accession>A0ABT2ZPP0</accession>
<proteinExistence type="predicted"/>
<feature type="transmembrane region" description="Helical" evidence="1">
    <location>
        <begin position="30"/>
        <end position="50"/>
    </location>
</feature>
<dbReference type="RefSeq" id="WP_263740326.1">
    <property type="nucleotide sequence ID" value="NZ_JAOWKZ010000003.1"/>
</dbReference>
<keyword evidence="1" id="KW-1133">Transmembrane helix</keyword>
<comment type="caution">
    <text evidence="2">The sequence shown here is derived from an EMBL/GenBank/DDBJ whole genome shotgun (WGS) entry which is preliminary data.</text>
</comment>
<evidence type="ECO:0008006" key="4">
    <source>
        <dbReference type="Google" id="ProtNLM"/>
    </source>
</evidence>
<name>A0ABT2ZPP0_9RHOB</name>
<evidence type="ECO:0000313" key="2">
    <source>
        <dbReference type="EMBL" id="MCV2873114.1"/>
    </source>
</evidence>